<proteinExistence type="predicted"/>
<feature type="signal peptide" evidence="1">
    <location>
        <begin position="1"/>
        <end position="24"/>
    </location>
</feature>
<comment type="caution">
    <text evidence="2">The sequence shown here is derived from an EMBL/GenBank/DDBJ whole genome shotgun (WGS) entry which is preliminary data.</text>
</comment>
<sequence>MRAKTPFRVRHLALAATLTGLLTAAALPLAVAASSIHDMRAQANKEALEGWHKSIKHLPPPTDGCFHASYPSLIWHRVVCGEAPVYRSATARKFGSAAKRIDGIRSLMSEPADTAGNGADYAAQTTNTTMSAVGSFPQVAGVTSESGARGANDYTLQLNTDINSSSTACSSFGYAQCQVWEQFVYATNYGGAAGQAQVFIQNWVFPSAQDYSTSGCPAGWNDYQGSCYVNSQATNVPSADATQLASLTLSGVASSNGNDTATFTYGTDAYSASEPDTTVSLSSWWSQSEFNVVGNGGGSAATFNSGTSITVNLAVNDGTTNAPTCLANAGTTGETNNLNLGACTASQGSSGGALPSIQFTESN</sequence>
<evidence type="ECO:0000256" key="1">
    <source>
        <dbReference type="SAM" id="SignalP"/>
    </source>
</evidence>
<name>A0ABQ5XGY5_9GAMM</name>
<evidence type="ECO:0008006" key="4">
    <source>
        <dbReference type="Google" id="ProtNLM"/>
    </source>
</evidence>
<protein>
    <recommendedName>
        <fullName evidence="4">Secreted protein</fullName>
    </recommendedName>
</protein>
<dbReference type="RefSeq" id="WP_284333197.1">
    <property type="nucleotide sequence ID" value="NZ_BSOA01000043.1"/>
</dbReference>
<dbReference type="EMBL" id="BSOA01000043">
    <property type="protein sequence ID" value="GLQ89760.1"/>
    <property type="molecule type" value="Genomic_DNA"/>
</dbReference>
<gene>
    <name evidence="2" type="ORF">GCM10007898_33350</name>
</gene>
<keyword evidence="1" id="KW-0732">Signal</keyword>
<evidence type="ECO:0000313" key="3">
    <source>
        <dbReference type="Proteomes" id="UP001156627"/>
    </source>
</evidence>
<feature type="chain" id="PRO_5047205416" description="Secreted protein" evidence="1">
    <location>
        <begin position="25"/>
        <end position="363"/>
    </location>
</feature>
<evidence type="ECO:0000313" key="2">
    <source>
        <dbReference type="EMBL" id="GLQ89760.1"/>
    </source>
</evidence>
<reference evidence="3" key="1">
    <citation type="journal article" date="2019" name="Int. J. Syst. Evol. Microbiol.">
        <title>The Global Catalogue of Microorganisms (GCM) 10K type strain sequencing project: providing services to taxonomists for standard genome sequencing and annotation.</title>
        <authorList>
            <consortium name="The Broad Institute Genomics Platform"/>
            <consortium name="The Broad Institute Genome Sequencing Center for Infectious Disease"/>
            <person name="Wu L."/>
            <person name="Ma J."/>
        </authorList>
    </citation>
    <scope>NUCLEOTIDE SEQUENCE [LARGE SCALE GENOMIC DNA]</scope>
    <source>
        <strain evidence="3">NBRC 111981</strain>
    </source>
</reference>
<organism evidence="2 3">
    <name type="scientific">Dyella flagellata</name>
    <dbReference type="NCBI Taxonomy" id="1867833"/>
    <lineage>
        <taxon>Bacteria</taxon>
        <taxon>Pseudomonadati</taxon>
        <taxon>Pseudomonadota</taxon>
        <taxon>Gammaproteobacteria</taxon>
        <taxon>Lysobacterales</taxon>
        <taxon>Rhodanobacteraceae</taxon>
        <taxon>Dyella</taxon>
    </lineage>
</organism>
<keyword evidence="3" id="KW-1185">Reference proteome</keyword>
<accession>A0ABQ5XGY5</accession>
<dbReference type="Proteomes" id="UP001156627">
    <property type="component" value="Unassembled WGS sequence"/>
</dbReference>